<dbReference type="Pfam" id="PF00704">
    <property type="entry name" value="Glyco_hydro_18"/>
    <property type="match status" value="1"/>
</dbReference>
<dbReference type="AlphaFoldDB" id="A0A9Q0GAT2"/>
<dbReference type="CDD" id="cd02879">
    <property type="entry name" value="GH18_plant_chitinase_class_V"/>
    <property type="match status" value="1"/>
</dbReference>
<dbReference type="GO" id="GO:0005576">
    <property type="term" value="C:extracellular region"/>
    <property type="evidence" value="ECO:0007669"/>
    <property type="project" value="TreeGrafter"/>
</dbReference>
<evidence type="ECO:0000313" key="9">
    <source>
        <dbReference type="EMBL" id="KAJ4846783.1"/>
    </source>
</evidence>
<dbReference type="InterPro" id="IPR050314">
    <property type="entry name" value="Glycosyl_Hydrlase_18"/>
</dbReference>
<dbReference type="PROSITE" id="PS51910">
    <property type="entry name" value="GH18_2"/>
    <property type="match status" value="1"/>
</dbReference>
<dbReference type="FunFam" id="3.10.50.10:FF:000003">
    <property type="entry name" value="Class V chitinase CHIT5b"/>
    <property type="match status" value="1"/>
</dbReference>
<dbReference type="Gene3D" id="3.20.20.80">
    <property type="entry name" value="Glycosidases"/>
    <property type="match status" value="1"/>
</dbReference>
<feature type="signal peptide" evidence="7">
    <location>
        <begin position="1"/>
        <end position="28"/>
    </location>
</feature>
<dbReference type="Proteomes" id="UP001141552">
    <property type="component" value="Unassembled WGS sequence"/>
</dbReference>
<evidence type="ECO:0000256" key="5">
    <source>
        <dbReference type="ARBA" id="ARBA00023295"/>
    </source>
</evidence>
<keyword evidence="10" id="KW-1185">Reference proteome</keyword>
<dbReference type="OrthoDB" id="76388at2759"/>
<evidence type="ECO:0000256" key="1">
    <source>
        <dbReference type="ARBA" id="ARBA00008682"/>
    </source>
</evidence>
<evidence type="ECO:0000313" key="10">
    <source>
        <dbReference type="Proteomes" id="UP001141552"/>
    </source>
</evidence>
<dbReference type="InterPro" id="IPR001579">
    <property type="entry name" value="Glyco_hydro_18_chit_AS"/>
</dbReference>
<reference evidence="9" key="1">
    <citation type="submission" date="2022-02" db="EMBL/GenBank/DDBJ databases">
        <authorList>
            <person name="Henning P.M."/>
            <person name="McCubbin A.G."/>
            <person name="Shore J.S."/>
        </authorList>
    </citation>
    <scope>NUCLEOTIDE SEQUENCE</scope>
    <source>
        <strain evidence="9">F60SS</strain>
        <tissue evidence="9">Leaves</tissue>
    </source>
</reference>
<evidence type="ECO:0000259" key="8">
    <source>
        <dbReference type="PROSITE" id="PS51910"/>
    </source>
</evidence>
<dbReference type="Gene3D" id="3.10.50.10">
    <property type="match status" value="1"/>
</dbReference>
<dbReference type="SUPFAM" id="SSF51445">
    <property type="entry name" value="(Trans)glycosidases"/>
    <property type="match status" value="1"/>
</dbReference>
<dbReference type="GO" id="GO:0004568">
    <property type="term" value="F:chitinase activity"/>
    <property type="evidence" value="ECO:0007669"/>
    <property type="project" value="TreeGrafter"/>
</dbReference>
<feature type="domain" description="GH18" evidence="8">
    <location>
        <begin position="32"/>
        <end position="378"/>
    </location>
</feature>
<dbReference type="InterPro" id="IPR029070">
    <property type="entry name" value="Chitinase_insertion_sf"/>
</dbReference>
<evidence type="ECO:0000256" key="7">
    <source>
        <dbReference type="SAM" id="SignalP"/>
    </source>
</evidence>
<dbReference type="InterPro" id="IPR017853">
    <property type="entry name" value="GH"/>
</dbReference>
<evidence type="ECO:0000256" key="3">
    <source>
        <dbReference type="ARBA" id="ARBA00022801"/>
    </source>
</evidence>
<gene>
    <name evidence="9" type="ORF">Tsubulata_014096</name>
</gene>
<protein>
    <recommendedName>
        <fullName evidence="8">GH18 domain-containing protein</fullName>
    </recommendedName>
</protein>
<dbReference type="SMART" id="SM00636">
    <property type="entry name" value="Glyco_18"/>
    <property type="match status" value="1"/>
</dbReference>
<dbReference type="GO" id="GO:0006032">
    <property type="term" value="P:chitin catabolic process"/>
    <property type="evidence" value="ECO:0007669"/>
    <property type="project" value="TreeGrafter"/>
</dbReference>
<dbReference type="PANTHER" id="PTHR11177">
    <property type="entry name" value="CHITINASE"/>
    <property type="match status" value="1"/>
</dbReference>
<comment type="similarity">
    <text evidence="1">Belongs to the glycosyl hydrolase 18 family. Chitinase class V subfamily.</text>
</comment>
<dbReference type="EMBL" id="JAKUCV010001340">
    <property type="protein sequence ID" value="KAJ4846783.1"/>
    <property type="molecule type" value="Genomic_DNA"/>
</dbReference>
<dbReference type="InterPro" id="IPR001223">
    <property type="entry name" value="Glyco_hydro18_cat"/>
</dbReference>
<dbReference type="InterPro" id="IPR011583">
    <property type="entry name" value="Chitinase_II/V-like_cat"/>
</dbReference>
<dbReference type="GO" id="GO:0005975">
    <property type="term" value="P:carbohydrate metabolic process"/>
    <property type="evidence" value="ECO:0007669"/>
    <property type="project" value="InterPro"/>
</dbReference>
<feature type="chain" id="PRO_5040256925" description="GH18 domain-containing protein" evidence="7">
    <location>
        <begin position="29"/>
        <end position="400"/>
    </location>
</feature>
<reference evidence="9" key="2">
    <citation type="journal article" date="2023" name="Plants (Basel)">
        <title>Annotation of the Turnera subulata (Passifloraceae) Draft Genome Reveals the S-Locus Evolved after the Divergence of Turneroideae from Passifloroideae in a Stepwise Manner.</title>
        <authorList>
            <person name="Henning P.M."/>
            <person name="Roalson E.H."/>
            <person name="Mir W."/>
            <person name="McCubbin A.G."/>
            <person name="Shore J.S."/>
        </authorList>
    </citation>
    <scope>NUCLEOTIDE SEQUENCE</scope>
    <source>
        <strain evidence="9">F60SS</strain>
    </source>
</reference>
<evidence type="ECO:0000256" key="4">
    <source>
        <dbReference type="ARBA" id="ARBA00023180"/>
    </source>
</evidence>
<sequence>MAMSSTLKLVSIFSIIVSLTITTQCVMALPPPIKAAYWPSWSETFPPSAIDTTLFTHIYYAFLVPSSVTYKFEPSDSTSTLLKNFTTTLHGRNPPAKTLFSIGGGGEGPLLFARIASHKESRKIFITSAIEIARKYGFDGLDLDWEFPQNPKDMANLAKLFQEWRNAIEKEAKSTGRSPLLLTAAVYFSADFRWDEVYRKYPVKSINKNLDWINPMCYDYHGSWNKTVTGAHAALYDPKSNLSTSYGLVSWIRAGVPGSMLVMGLPLYGKTWTLKDPKMNWVGAPAIGLGPGEDGILTFSQIEKFNKENGATVVYDEETVSIYSYVGSIWIGYDDARSTAVKVGFGRALGLRGYFFWALSFDSEWKISRQGKREWFLSTSISFFLCQYDYLKNSSIIEVK</sequence>
<organism evidence="9 10">
    <name type="scientific">Turnera subulata</name>
    <dbReference type="NCBI Taxonomy" id="218843"/>
    <lineage>
        <taxon>Eukaryota</taxon>
        <taxon>Viridiplantae</taxon>
        <taxon>Streptophyta</taxon>
        <taxon>Embryophyta</taxon>
        <taxon>Tracheophyta</taxon>
        <taxon>Spermatophyta</taxon>
        <taxon>Magnoliopsida</taxon>
        <taxon>eudicotyledons</taxon>
        <taxon>Gunneridae</taxon>
        <taxon>Pentapetalae</taxon>
        <taxon>rosids</taxon>
        <taxon>fabids</taxon>
        <taxon>Malpighiales</taxon>
        <taxon>Passifloraceae</taxon>
        <taxon>Turnera</taxon>
    </lineage>
</organism>
<dbReference type="PANTHER" id="PTHR11177:SF396">
    <property type="entry name" value="NOD FACTOR HYDROLASE PROTEIN 1"/>
    <property type="match status" value="1"/>
</dbReference>
<keyword evidence="2 7" id="KW-0732">Signal</keyword>
<keyword evidence="3 6" id="KW-0378">Hydrolase</keyword>
<dbReference type="GO" id="GO:0008061">
    <property type="term" value="F:chitin binding"/>
    <property type="evidence" value="ECO:0007669"/>
    <property type="project" value="InterPro"/>
</dbReference>
<accession>A0A9Q0GAT2</accession>
<name>A0A9Q0GAT2_9ROSI</name>
<evidence type="ECO:0000256" key="6">
    <source>
        <dbReference type="RuleBase" id="RU000489"/>
    </source>
</evidence>
<dbReference type="PROSITE" id="PS01095">
    <property type="entry name" value="GH18_1"/>
    <property type="match status" value="1"/>
</dbReference>
<proteinExistence type="inferred from homology"/>
<evidence type="ECO:0000256" key="2">
    <source>
        <dbReference type="ARBA" id="ARBA00022729"/>
    </source>
</evidence>
<keyword evidence="4" id="KW-0325">Glycoprotein</keyword>
<dbReference type="SUPFAM" id="SSF54556">
    <property type="entry name" value="Chitinase insertion domain"/>
    <property type="match status" value="1"/>
</dbReference>
<keyword evidence="5 6" id="KW-0326">Glycosidase</keyword>
<comment type="caution">
    <text evidence="9">The sequence shown here is derived from an EMBL/GenBank/DDBJ whole genome shotgun (WGS) entry which is preliminary data.</text>
</comment>